<dbReference type="Proteomes" id="UP000001880">
    <property type="component" value="Chromosome"/>
</dbReference>
<evidence type="ECO:0000256" key="6">
    <source>
        <dbReference type="PROSITE-ProRule" id="PRU10141"/>
    </source>
</evidence>
<keyword evidence="11" id="KW-1185">Reference proteome</keyword>
<dbReference type="Pfam" id="PF00069">
    <property type="entry name" value="Pkinase"/>
    <property type="match status" value="1"/>
</dbReference>
<feature type="domain" description="Protein kinase" evidence="8">
    <location>
        <begin position="70"/>
        <end position="332"/>
    </location>
</feature>
<evidence type="ECO:0000256" key="2">
    <source>
        <dbReference type="ARBA" id="ARBA00022741"/>
    </source>
</evidence>
<evidence type="ECO:0000259" key="8">
    <source>
        <dbReference type="PROSITE" id="PS50011"/>
    </source>
</evidence>
<dbReference type="STRING" id="502025.Hoch_1978"/>
<keyword evidence="5" id="KW-0597">Phosphoprotein</keyword>
<dbReference type="CDD" id="cd00156">
    <property type="entry name" value="REC"/>
    <property type="match status" value="1"/>
</dbReference>
<dbReference type="AlphaFoldDB" id="D0LFS2"/>
<dbReference type="SMART" id="SM00448">
    <property type="entry name" value="REC"/>
    <property type="match status" value="1"/>
</dbReference>
<dbReference type="KEGG" id="hoh:Hoch_1978"/>
<evidence type="ECO:0000256" key="5">
    <source>
        <dbReference type="PROSITE-ProRule" id="PRU00169"/>
    </source>
</evidence>
<dbReference type="GO" id="GO:0000160">
    <property type="term" value="P:phosphorelay signal transduction system"/>
    <property type="evidence" value="ECO:0007669"/>
    <property type="project" value="InterPro"/>
</dbReference>
<reference evidence="10 11" key="1">
    <citation type="journal article" date="2010" name="Stand. Genomic Sci.">
        <title>Complete genome sequence of Haliangium ochraceum type strain (SMP-2).</title>
        <authorList>
            <consortium name="US DOE Joint Genome Institute (JGI-PGF)"/>
            <person name="Ivanova N."/>
            <person name="Daum C."/>
            <person name="Lang E."/>
            <person name="Abt B."/>
            <person name="Kopitz M."/>
            <person name="Saunders E."/>
            <person name="Lapidus A."/>
            <person name="Lucas S."/>
            <person name="Glavina Del Rio T."/>
            <person name="Nolan M."/>
            <person name="Tice H."/>
            <person name="Copeland A."/>
            <person name="Cheng J.F."/>
            <person name="Chen F."/>
            <person name="Bruce D."/>
            <person name="Goodwin L."/>
            <person name="Pitluck S."/>
            <person name="Mavromatis K."/>
            <person name="Pati A."/>
            <person name="Mikhailova N."/>
            <person name="Chen A."/>
            <person name="Palaniappan K."/>
            <person name="Land M."/>
            <person name="Hauser L."/>
            <person name="Chang Y.J."/>
            <person name="Jeffries C.D."/>
            <person name="Detter J.C."/>
            <person name="Brettin T."/>
            <person name="Rohde M."/>
            <person name="Goker M."/>
            <person name="Bristow J."/>
            <person name="Markowitz V."/>
            <person name="Eisen J.A."/>
            <person name="Hugenholtz P."/>
            <person name="Kyrpides N.C."/>
            <person name="Klenk H.P."/>
        </authorList>
    </citation>
    <scope>NUCLEOTIDE SEQUENCE [LARGE SCALE GENOMIC DNA]</scope>
    <source>
        <strain evidence="11">DSM 14365 / CIP 107738 / JCM 11303 / AJ 13395 / SMP-2</strain>
    </source>
</reference>
<dbReference type="Gene3D" id="3.40.50.2300">
    <property type="match status" value="1"/>
</dbReference>
<keyword evidence="3 10" id="KW-0418">Kinase</keyword>
<dbReference type="Pfam" id="PF00072">
    <property type="entry name" value="Response_reg"/>
    <property type="match status" value="1"/>
</dbReference>
<proteinExistence type="predicted"/>
<dbReference type="RefSeq" id="WP_012827132.1">
    <property type="nucleotide sequence ID" value="NC_013440.1"/>
</dbReference>
<dbReference type="PROSITE" id="PS50011">
    <property type="entry name" value="PROTEIN_KINASE_DOM"/>
    <property type="match status" value="1"/>
</dbReference>
<keyword evidence="1" id="KW-0808">Transferase</keyword>
<dbReference type="GO" id="GO:0005524">
    <property type="term" value="F:ATP binding"/>
    <property type="evidence" value="ECO:0007669"/>
    <property type="project" value="UniProtKB-UniRule"/>
</dbReference>
<protein>
    <submittedName>
        <fullName evidence="10">Serine/threonine protein kinase</fullName>
    </submittedName>
</protein>
<dbReference type="PANTHER" id="PTHR43289">
    <property type="entry name" value="MITOGEN-ACTIVATED PROTEIN KINASE KINASE KINASE 20-RELATED"/>
    <property type="match status" value="1"/>
</dbReference>
<feature type="binding site" evidence="6">
    <location>
        <position position="99"/>
    </location>
    <ligand>
        <name>ATP</name>
        <dbReference type="ChEBI" id="CHEBI:30616"/>
    </ligand>
</feature>
<keyword evidence="2 6" id="KW-0547">Nucleotide-binding</keyword>
<dbReference type="Gene3D" id="3.30.200.20">
    <property type="entry name" value="Phosphorylase Kinase, domain 1"/>
    <property type="match status" value="1"/>
</dbReference>
<sequence length="473" mass="51460">MNRPSRARPQAPSQELKTARTREDLDAHASRHFHFWKEPRSATETTLKPQRAEPLALPYIHPGAVVDGKYHIVDTLGVGGMGMVVRAHDLLLQRDVALKLIHPRYVDTPASRRDFLAEARALARIRDRSVVEVYAYGNFRGAPYFAMEYIPGRSLASWLRQCEGRPLAIDEAIGILDQVCRGVAAMHAVGAVHHDLKPSNILIGPAFRVAVADLGLARVIDGADDIERPVAGTPAYMAPEVIGGMSVPAAFTPRADIYALGVIAFELLTGRLPFDHDDVSEVLRAHVTRRPLAPSDLEPSLPSVFDTPILGALKKDPAQRIPTALALREALLAARASVQNDHHGIRILVVDDDREFADWLRGSLEMEFSRCEVQCLDDGSAALAALRERDADLVITDLQMTGMNGIELTAALRGQDSTRRIPIIAVTGVGGAADWNVLRHIGADAFLVKPMDSASFSAVVRRLLGANTIAESA</sequence>
<dbReference type="GO" id="GO:0004674">
    <property type="term" value="F:protein serine/threonine kinase activity"/>
    <property type="evidence" value="ECO:0007669"/>
    <property type="project" value="UniProtKB-KW"/>
</dbReference>
<gene>
    <name evidence="10" type="ordered locus">Hoch_1978</name>
</gene>
<dbReference type="PROSITE" id="PS50110">
    <property type="entry name" value="RESPONSE_REGULATORY"/>
    <property type="match status" value="1"/>
</dbReference>
<feature type="modified residue" description="4-aspartylphosphate" evidence="5">
    <location>
        <position position="397"/>
    </location>
</feature>
<feature type="domain" description="Response regulatory" evidence="9">
    <location>
        <begin position="346"/>
        <end position="464"/>
    </location>
</feature>
<dbReference type="Gene3D" id="1.10.510.10">
    <property type="entry name" value="Transferase(Phosphotransferase) domain 1"/>
    <property type="match status" value="1"/>
</dbReference>
<dbReference type="InterPro" id="IPR001789">
    <property type="entry name" value="Sig_transdc_resp-reg_receiver"/>
</dbReference>
<dbReference type="eggNOG" id="COG0745">
    <property type="taxonomic scope" value="Bacteria"/>
</dbReference>
<evidence type="ECO:0000256" key="7">
    <source>
        <dbReference type="SAM" id="MobiDB-lite"/>
    </source>
</evidence>
<organism evidence="10 11">
    <name type="scientific">Haliangium ochraceum (strain DSM 14365 / JCM 11303 / SMP-2)</name>
    <dbReference type="NCBI Taxonomy" id="502025"/>
    <lineage>
        <taxon>Bacteria</taxon>
        <taxon>Pseudomonadati</taxon>
        <taxon>Myxococcota</taxon>
        <taxon>Polyangia</taxon>
        <taxon>Haliangiales</taxon>
        <taxon>Kofleriaceae</taxon>
        <taxon>Haliangium</taxon>
    </lineage>
</organism>
<evidence type="ECO:0000256" key="3">
    <source>
        <dbReference type="ARBA" id="ARBA00022777"/>
    </source>
</evidence>
<feature type="region of interest" description="Disordered" evidence="7">
    <location>
        <begin position="1"/>
        <end position="22"/>
    </location>
</feature>
<dbReference type="PANTHER" id="PTHR43289:SF34">
    <property type="entry name" value="SERINE_THREONINE-PROTEIN KINASE YBDM-RELATED"/>
    <property type="match status" value="1"/>
</dbReference>
<dbReference type="InterPro" id="IPR011009">
    <property type="entry name" value="Kinase-like_dom_sf"/>
</dbReference>
<dbReference type="InterPro" id="IPR011006">
    <property type="entry name" value="CheY-like_superfamily"/>
</dbReference>
<dbReference type="InterPro" id="IPR000719">
    <property type="entry name" value="Prot_kinase_dom"/>
</dbReference>
<dbReference type="EMBL" id="CP001804">
    <property type="protein sequence ID" value="ACY14524.1"/>
    <property type="molecule type" value="Genomic_DNA"/>
</dbReference>
<keyword evidence="10" id="KW-0723">Serine/threonine-protein kinase</keyword>
<dbReference type="eggNOG" id="COG0515">
    <property type="taxonomic scope" value="Bacteria"/>
</dbReference>
<dbReference type="SMART" id="SM00220">
    <property type="entry name" value="S_TKc"/>
    <property type="match status" value="1"/>
</dbReference>
<evidence type="ECO:0000313" key="11">
    <source>
        <dbReference type="Proteomes" id="UP000001880"/>
    </source>
</evidence>
<keyword evidence="4 6" id="KW-0067">ATP-binding</keyword>
<dbReference type="InterPro" id="IPR017441">
    <property type="entry name" value="Protein_kinase_ATP_BS"/>
</dbReference>
<evidence type="ECO:0000313" key="10">
    <source>
        <dbReference type="EMBL" id="ACY14524.1"/>
    </source>
</evidence>
<evidence type="ECO:0000256" key="1">
    <source>
        <dbReference type="ARBA" id="ARBA00022679"/>
    </source>
</evidence>
<evidence type="ECO:0000259" key="9">
    <source>
        <dbReference type="PROSITE" id="PS50110"/>
    </source>
</evidence>
<dbReference type="SUPFAM" id="SSF56112">
    <property type="entry name" value="Protein kinase-like (PK-like)"/>
    <property type="match status" value="1"/>
</dbReference>
<dbReference type="CDD" id="cd14014">
    <property type="entry name" value="STKc_PknB_like"/>
    <property type="match status" value="1"/>
</dbReference>
<accession>D0LFS2</accession>
<dbReference type="OrthoDB" id="5486187at2"/>
<name>D0LFS2_HALO1</name>
<dbReference type="SUPFAM" id="SSF52172">
    <property type="entry name" value="CheY-like"/>
    <property type="match status" value="1"/>
</dbReference>
<dbReference type="PROSITE" id="PS00107">
    <property type="entry name" value="PROTEIN_KINASE_ATP"/>
    <property type="match status" value="1"/>
</dbReference>
<dbReference type="HOGENOM" id="CLU_545008_0_0_7"/>
<evidence type="ECO:0000256" key="4">
    <source>
        <dbReference type="ARBA" id="ARBA00022840"/>
    </source>
</evidence>